<organism evidence="2 3">
    <name type="scientific">Enterococcus faecalis</name>
    <name type="common">Streptococcus faecalis</name>
    <dbReference type="NCBI Taxonomy" id="1351"/>
    <lineage>
        <taxon>Bacteria</taxon>
        <taxon>Bacillati</taxon>
        <taxon>Bacillota</taxon>
        <taxon>Bacilli</taxon>
        <taxon>Lactobacillales</taxon>
        <taxon>Enterococcaceae</taxon>
        <taxon>Enterococcus</taxon>
    </lineage>
</organism>
<proteinExistence type="predicted"/>
<reference evidence="2" key="1">
    <citation type="journal article" date="2023" name="Pathogens">
        <title>Prevalence of Enterococcus spp. and the Whole-Genome Characteristics of Enterococcus faecium and Enterococcus faecalis Strains Isolated from Free-Living Birds in Poland.</title>
        <authorList>
            <person name="Kwit R."/>
            <person name="Zajac M."/>
            <person name="Smialowska-Weglinska A."/>
            <person name="Skarzynska M."/>
            <person name="Bomba A."/>
            <person name="Lalak A."/>
            <person name="Skrzypiec E."/>
            <person name="Wojdat D."/>
            <person name="Koza W."/>
            <person name="Mikos-Wojewoda E."/>
            <person name="Pasim P."/>
            <person name="Skora M."/>
            <person name="Polak M."/>
            <person name="Wiacek J."/>
            <person name="Wasyl D."/>
        </authorList>
    </citation>
    <scope>NUCLEOTIDE SEQUENCE</scope>
    <source>
        <strain evidence="2">691B_2</strain>
    </source>
</reference>
<protein>
    <submittedName>
        <fullName evidence="2">Uncharacterized protein</fullName>
    </submittedName>
</protein>
<keyword evidence="1" id="KW-1133">Transmembrane helix</keyword>
<accession>A0AAW7KGK1</accession>
<dbReference type="RefSeq" id="WP_016618876.1">
    <property type="nucleotide sequence ID" value="NZ_CP138650.1"/>
</dbReference>
<gene>
    <name evidence="2" type="ORF">P0E79_12840</name>
</gene>
<sequence length="58" mass="7078">MNKRLLVAMILCGMLMQFLPLLIKLGIFFLLFIYLFTTWDEYKYQCSVRERRVQNVQK</sequence>
<reference evidence="2" key="2">
    <citation type="submission" date="2023-03" db="EMBL/GenBank/DDBJ databases">
        <authorList>
            <person name="Zajac M."/>
            <person name="Kwit R."/>
            <person name="Wasyl D."/>
        </authorList>
    </citation>
    <scope>NUCLEOTIDE SEQUENCE</scope>
    <source>
        <strain evidence="2">691B_2</strain>
    </source>
</reference>
<keyword evidence="1" id="KW-0472">Membrane</keyword>
<evidence type="ECO:0000256" key="1">
    <source>
        <dbReference type="SAM" id="Phobius"/>
    </source>
</evidence>
<feature type="transmembrane region" description="Helical" evidence="1">
    <location>
        <begin position="6"/>
        <end position="35"/>
    </location>
</feature>
<evidence type="ECO:0000313" key="3">
    <source>
        <dbReference type="Proteomes" id="UP001173174"/>
    </source>
</evidence>
<evidence type="ECO:0000313" key="2">
    <source>
        <dbReference type="EMBL" id="MDN3193376.1"/>
    </source>
</evidence>
<dbReference type="Proteomes" id="UP001173174">
    <property type="component" value="Unassembled WGS sequence"/>
</dbReference>
<comment type="caution">
    <text evidence="2">The sequence shown here is derived from an EMBL/GenBank/DDBJ whole genome shotgun (WGS) entry which is preliminary data.</text>
</comment>
<keyword evidence="1" id="KW-0812">Transmembrane</keyword>
<dbReference type="EMBL" id="JAREWH010000016">
    <property type="protein sequence ID" value="MDN3193376.1"/>
    <property type="molecule type" value="Genomic_DNA"/>
</dbReference>
<dbReference type="AlphaFoldDB" id="A0AAW7KGK1"/>
<name>A0AAW7KGK1_ENTFL</name>